<evidence type="ECO:0000313" key="12">
    <source>
        <dbReference type="EMBL" id="MFD1265369.1"/>
    </source>
</evidence>
<evidence type="ECO:0000313" key="13">
    <source>
        <dbReference type="Proteomes" id="UP001597158"/>
    </source>
</evidence>
<evidence type="ECO:0000256" key="2">
    <source>
        <dbReference type="ARBA" id="ARBA00022448"/>
    </source>
</evidence>
<evidence type="ECO:0000256" key="8">
    <source>
        <dbReference type="ARBA" id="ARBA00038436"/>
    </source>
</evidence>
<reference evidence="13" key="1">
    <citation type="journal article" date="2019" name="Int. J. Syst. Evol. Microbiol.">
        <title>The Global Catalogue of Microorganisms (GCM) 10K type strain sequencing project: providing services to taxonomists for standard genome sequencing and annotation.</title>
        <authorList>
            <consortium name="The Broad Institute Genomics Platform"/>
            <consortium name="The Broad Institute Genome Sequencing Center for Infectious Disease"/>
            <person name="Wu L."/>
            <person name="Ma J."/>
        </authorList>
    </citation>
    <scope>NUCLEOTIDE SEQUENCE [LARGE SCALE GENOMIC DNA]</scope>
    <source>
        <strain evidence="13">CCUG 48884</strain>
    </source>
</reference>
<accession>A0ABW3WJV5</accession>
<keyword evidence="6 9" id="KW-1133">Transmembrane helix</keyword>
<sequence>MGPLLKISRLIDAISNLVGRTLIWLVLAATLISAGNAIVRKTLNIGSNAMLEIQWYLYAAVFMLGGGYALLKNTHVRIDVLSNKFSARTRAWVDIGGIVIFLLPMCYLLSVFAWPIVMSAIKTGEVSSNAGGLIRWPLYALVPAGFGLLALQGLSELIKRIAFLRGAGPDPMALPHDPHADSGAAPDAPAAKAGQ</sequence>
<evidence type="ECO:0000256" key="4">
    <source>
        <dbReference type="ARBA" id="ARBA00022519"/>
    </source>
</evidence>
<keyword evidence="3" id="KW-1003">Cell membrane</keyword>
<evidence type="ECO:0000256" key="6">
    <source>
        <dbReference type="ARBA" id="ARBA00022989"/>
    </source>
</evidence>
<evidence type="ECO:0000256" key="1">
    <source>
        <dbReference type="ARBA" id="ARBA00004429"/>
    </source>
</evidence>
<evidence type="ECO:0000256" key="10">
    <source>
        <dbReference type="SAM" id="MobiDB-lite"/>
    </source>
</evidence>
<keyword evidence="2 9" id="KW-0813">Transport</keyword>
<keyword evidence="5 9" id="KW-0812">Transmembrane</keyword>
<feature type="transmembrane region" description="Helical" evidence="9">
    <location>
        <begin position="92"/>
        <end position="116"/>
    </location>
</feature>
<protein>
    <recommendedName>
        <fullName evidence="9">TRAP transporter small permease protein</fullName>
    </recommendedName>
</protein>
<evidence type="ECO:0000256" key="9">
    <source>
        <dbReference type="RuleBase" id="RU369079"/>
    </source>
</evidence>
<evidence type="ECO:0000259" key="11">
    <source>
        <dbReference type="Pfam" id="PF04290"/>
    </source>
</evidence>
<dbReference type="Pfam" id="PF04290">
    <property type="entry name" value="DctQ"/>
    <property type="match status" value="1"/>
</dbReference>
<dbReference type="InterPro" id="IPR055348">
    <property type="entry name" value="DctQ"/>
</dbReference>
<comment type="subcellular location">
    <subcellularLocation>
        <location evidence="1 9">Cell inner membrane</location>
        <topology evidence="1 9">Multi-pass membrane protein</topology>
    </subcellularLocation>
</comment>
<comment type="caution">
    <text evidence="9">Lacks conserved residue(s) required for the propagation of feature annotation.</text>
</comment>
<keyword evidence="4 9" id="KW-0997">Cell inner membrane</keyword>
<dbReference type="PANTHER" id="PTHR35011:SF4">
    <property type="entry name" value="SLL1102 PROTEIN"/>
    <property type="match status" value="1"/>
</dbReference>
<dbReference type="InterPro" id="IPR007387">
    <property type="entry name" value="TRAP_DctQ"/>
</dbReference>
<gene>
    <name evidence="12" type="ORF">ACFQ4M_17495</name>
</gene>
<dbReference type="RefSeq" id="WP_002938886.1">
    <property type="nucleotide sequence ID" value="NZ_JARQZE010000017.1"/>
</dbReference>
<feature type="transmembrane region" description="Helical" evidence="9">
    <location>
        <begin position="53"/>
        <end position="71"/>
    </location>
</feature>
<comment type="subunit">
    <text evidence="9">The complex comprises the extracytoplasmic solute receptor protein and the two transmembrane proteins.</text>
</comment>
<keyword evidence="7 9" id="KW-0472">Membrane</keyword>
<organism evidence="12 13">
    <name type="scientific">Thauera mechernichensis</name>
    <dbReference type="NCBI Taxonomy" id="82788"/>
    <lineage>
        <taxon>Bacteria</taxon>
        <taxon>Pseudomonadati</taxon>
        <taxon>Pseudomonadota</taxon>
        <taxon>Betaproteobacteria</taxon>
        <taxon>Rhodocyclales</taxon>
        <taxon>Zoogloeaceae</taxon>
        <taxon>Thauera</taxon>
    </lineage>
</organism>
<feature type="region of interest" description="Disordered" evidence="10">
    <location>
        <begin position="175"/>
        <end position="195"/>
    </location>
</feature>
<proteinExistence type="inferred from homology"/>
<comment type="similarity">
    <text evidence="8 9">Belongs to the TRAP transporter small permease family.</text>
</comment>
<comment type="function">
    <text evidence="9">Part of the tripartite ATP-independent periplasmic (TRAP) transport system.</text>
</comment>
<evidence type="ECO:0000256" key="5">
    <source>
        <dbReference type="ARBA" id="ARBA00022692"/>
    </source>
</evidence>
<feature type="transmembrane region" description="Helical" evidence="9">
    <location>
        <begin position="136"/>
        <end position="155"/>
    </location>
</feature>
<dbReference type="EMBL" id="JBHTMC010000033">
    <property type="protein sequence ID" value="MFD1265369.1"/>
    <property type="molecule type" value="Genomic_DNA"/>
</dbReference>
<feature type="compositionally biased region" description="Low complexity" evidence="10">
    <location>
        <begin position="181"/>
        <end position="195"/>
    </location>
</feature>
<dbReference type="PANTHER" id="PTHR35011">
    <property type="entry name" value="2,3-DIKETO-L-GULONATE TRAP TRANSPORTER SMALL PERMEASE PROTEIN YIAM"/>
    <property type="match status" value="1"/>
</dbReference>
<dbReference type="Proteomes" id="UP001597158">
    <property type="component" value="Unassembled WGS sequence"/>
</dbReference>
<evidence type="ECO:0000256" key="3">
    <source>
        <dbReference type="ARBA" id="ARBA00022475"/>
    </source>
</evidence>
<name>A0ABW3WJV5_9RHOO</name>
<evidence type="ECO:0000256" key="7">
    <source>
        <dbReference type="ARBA" id="ARBA00023136"/>
    </source>
</evidence>
<comment type="caution">
    <text evidence="12">The sequence shown here is derived from an EMBL/GenBank/DDBJ whole genome shotgun (WGS) entry which is preliminary data.</text>
</comment>
<feature type="domain" description="Tripartite ATP-independent periplasmic transporters DctQ component" evidence="11">
    <location>
        <begin position="32"/>
        <end position="161"/>
    </location>
</feature>
<keyword evidence="13" id="KW-1185">Reference proteome</keyword>